<dbReference type="EMBL" id="BAAASK010000038">
    <property type="protein sequence ID" value="GAA2702519.1"/>
    <property type="molecule type" value="Genomic_DNA"/>
</dbReference>
<dbReference type="Proteomes" id="UP001499989">
    <property type="component" value="Unassembled WGS sequence"/>
</dbReference>
<dbReference type="RefSeq" id="WP_189285081.1">
    <property type="nucleotide sequence ID" value="NZ_BAAASK010000038.1"/>
</dbReference>
<feature type="region of interest" description="Disordered" evidence="1">
    <location>
        <begin position="125"/>
        <end position="179"/>
    </location>
</feature>
<name>A0ABN3TGR8_9ACTN</name>
<evidence type="ECO:0000313" key="2">
    <source>
        <dbReference type="EMBL" id="GAA2702519.1"/>
    </source>
</evidence>
<reference evidence="2 3" key="1">
    <citation type="journal article" date="2019" name="Int. J. Syst. Evol. Microbiol.">
        <title>The Global Catalogue of Microorganisms (GCM) 10K type strain sequencing project: providing services to taxonomists for standard genome sequencing and annotation.</title>
        <authorList>
            <consortium name="The Broad Institute Genomics Platform"/>
            <consortium name="The Broad Institute Genome Sequencing Center for Infectious Disease"/>
            <person name="Wu L."/>
            <person name="Ma J."/>
        </authorList>
    </citation>
    <scope>NUCLEOTIDE SEQUENCE [LARGE SCALE GENOMIC DNA]</scope>
    <source>
        <strain evidence="2 3">JCM 4531</strain>
    </source>
</reference>
<sequence>MTTWLRYVGASIMGILDPIPAPRTSPMSDEKGAWVRANAWTTALRRIDTAYPHGFHRWCSCERGTCHPCRSGHHDQCVSTKGPRIDEDAGTITDRDGFVVAVIRYRSGERRCRWNCPCIHTAPAGDGNEGQAAATEDCEAQPAGRRAAAGTAAAPDPDGQLSLFASSSPAVDPAHGETP</sequence>
<evidence type="ECO:0000313" key="3">
    <source>
        <dbReference type="Proteomes" id="UP001499989"/>
    </source>
</evidence>
<accession>A0ABN3TGR8</accession>
<protein>
    <submittedName>
        <fullName evidence="2">Uncharacterized protein</fullName>
    </submittedName>
</protein>
<comment type="caution">
    <text evidence="2">The sequence shown here is derived from an EMBL/GenBank/DDBJ whole genome shotgun (WGS) entry which is preliminary data.</text>
</comment>
<feature type="compositionally biased region" description="Low complexity" evidence="1">
    <location>
        <begin position="140"/>
        <end position="160"/>
    </location>
</feature>
<keyword evidence="3" id="KW-1185">Reference proteome</keyword>
<dbReference type="InterPro" id="IPR046215">
    <property type="entry name" value="DUF6248"/>
</dbReference>
<organism evidence="2 3">
    <name type="scientific">Streptomyces violaceolatus</name>
    <dbReference type="NCBI Taxonomy" id="67378"/>
    <lineage>
        <taxon>Bacteria</taxon>
        <taxon>Bacillati</taxon>
        <taxon>Actinomycetota</taxon>
        <taxon>Actinomycetes</taxon>
        <taxon>Kitasatosporales</taxon>
        <taxon>Streptomycetaceae</taxon>
        <taxon>Streptomyces</taxon>
        <taxon>Streptomyces violaceoruber group</taxon>
    </lineage>
</organism>
<gene>
    <name evidence="2" type="ORF">GCM10010310_73450</name>
</gene>
<dbReference type="Pfam" id="PF19761">
    <property type="entry name" value="DUF6248"/>
    <property type="match status" value="1"/>
</dbReference>
<proteinExistence type="predicted"/>
<evidence type="ECO:0000256" key="1">
    <source>
        <dbReference type="SAM" id="MobiDB-lite"/>
    </source>
</evidence>